<dbReference type="EMBL" id="AFYH01272706">
    <property type="status" value="NOT_ANNOTATED_CDS"/>
    <property type="molecule type" value="Genomic_DNA"/>
</dbReference>
<evidence type="ECO:0000256" key="1">
    <source>
        <dbReference type="SAM" id="Coils"/>
    </source>
</evidence>
<proteinExistence type="predicted"/>
<dbReference type="Gene3D" id="3.30.250.20">
    <property type="entry name" value="L1 transposable element, C-terminal domain"/>
    <property type="match status" value="1"/>
</dbReference>
<dbReference type="GeneTree" id="ENSGT00940000160789"/>
<protein>
    <recommendedName>
        <fullName evidence="4">L1 transposable element RRM domain-containing protein</fullName>
    </recommendedName>
</protein>
<keyword evidence="3" id="KW-1185">Reference proteome</keyword>
<evidence type="ECO:0000313" key="2">
    <source>
        <dbReference type="Ensembl" id="ENSLACP00000000514.1"/>
    </source>
</evidence>
<dbReference type="eggNOG" id="ENOG502SRQ0">
    <property type="taxonomic scope" value="Eukaryota"/>
</dbReference>
<dbReference type="InParanoid" id="H2ZSZ3"/>
<evidence type="ECO:0000313" key="3">
    <source>
        <dbReference type="Proteomes" id="UP000008672"/>
    </source>
</evidence>
<dbReference type="InterPro" id="IPR042566">
    <property type="entry name" value="L1_C"/>
</dbReference>
<dbReference type="Gene3D" id="1.10.287.1490">
    <property type="match status" value="1"/>
</dbReference>
<feature type="coiled-coil region" evidence="1">
    <location>
        <begin position="43"/>
        <end position="84"/>
    </location>
</feature>
<reference evidence="2" key="2">
    <citation type="submission" date="2025-08" db="UniProtKB">
        <authorList>
            <consortium name="Ensembl"/>
        </authorList>
    </citation>
    <scope>IDENTIFICATION</scope>
</reference>
<dbReference type="FunCoup" id="H2ZSZ3">
    <property type="interactions" value="240"/>
</dbReference>
<dbReference type="AlphaFoldDB" id="H2ZSZ3"/>
<dbReference type="Proteomes" id="UP000008672">
    <property type="component" value="Unassembled WGS sequence"/>
</dbReference>
<keyword evidence="1" id="KW-0175">Coiled coil</keyword>
<sequence length="237" mass="27490">QHLQTKIDRLEEDIKYKLTDVITTTSATLVELKDLISSLNHHVATAKQRVSNIEDAQQDLNREVMELRKHIADLCSKVDDQENRARRNNVRIVGFPEGVEHGRPIKFLQETLPELLKLPSGTSLEVERAHRSLAPKPAEGQRSHPFIVKFLRYQVREQILTAARSLGTLEWNGSRILMSPDLSRDLMEQRWRLMPIKKVLREKGLKYLFYPVTLKLTCDGKTRSFMEPKVVEEFLQQ</sequence>
<reference evidence="3" key="1">
    <citation type="submission" date="2011-08" db="EMBL/GenBank/DDBJ databases">
        <title>The draft genome of Latimeria chalumnae.</title>
        <authorList>
            <person name="Di Palma F."/>
            <person name="Alfoldi J."/>
            <person name="Johnson J."/>
            <person name="Berlin A."/>
            <person name="Gnerre S."/>
            <person name="Jaffe D."/>
            <person name="MacCallum I."/>
            <person name="Young S."/>
            <person name="Walker B.J."/>
            <person name="Lander E."/>
            <person name="Lindblad-Toh K."/>
        </authorList>
    </citation>
    <scope>NUCLEOTIDE SEQUENCE [LARGE SCALE GENOMIC DNA]</scope>
    <source>
        <strain evidence="3">Wild caught</strain>
    </source>
</reference>
<dbReference type="OMA" id="AWNTIFL"/>
<reference evidence="2" key="3">
    <citation type="submission" date="2025-09" db="UniProtKB">
        <authorList>
            <consortium name="Ensembl"/>
        </authorList>
    </citation>
    <scope>IDENTIFICATION</scope>
</reference>
<dbReference type="HOGENOM" id="CLU_062834_2_1_1"/>
<evidence type="ECO:0008006" key="4">
    <source>
        <dbReference type="Google" id="ProtNLM"/>
    </source>
</evidence>
<organism evidence="2 3">
    <name type="scientific">Latimeria chalumnae</name>
    <name type="common">Coelacanth</name>
    <dbReference type="NCBI Taxonomy" id="7897"/>
    <lineage>
        <taxon>Eukaryota</taxon>
        <taxon>Metazoa</taxon>
        <taxon>Chordata</taxon>
        <taxon>Craniata</taxon>
        <taxon>Vertebrata</taxon>
        <taxon>Euteleostomi</taxon>
        <taxon>Coelacanthiformes</taxon>
        <taxon>Coelacanthidae</taxon>
        <taxon>Latimeria</taxon>
    </lineage>
</organism>
<dbReference type="InterPro" id="IPR004244">
    <property type="entry name" value="Transposase_22"/>
</dbReference>
<dbReference type="Gene3D" id="3.30.70.1820">
    <property type="entry name" value="L1 transposable element, RRM domain"/>
    <property type="match status" value="1"/>
</dbReference>
<accession>H2ZSZ3</accession>
<dbReference type="Ensembl" id="ENSLACT00000000516.1">
    <property type="protein sequence ID" value="ENSLACP00000000514.1"/>
    <property type="gene ID" value="ENSLACG00000000456.1"/>
</dbReference>
<name>H2ZSZ3_LATCH</name>
<dbReference type="PANTHER" id="PTHR11505">
    <property type="entry name" value="L1 TRANSPOSABLE ELEMENT-RELATED"/>
    <property type="match status" value="1"/>
</dbReference>